<keyword evidence="4" id="KW-0997">Cell inner membrane</keyword>
<keyword evidence="3" id="KW-1003">Cell membrane</keyword>
<keyword evidence="6" id="KW-1133">Transmembrane helix</keyword>
<dbReference type="PANTHER" id="PTHR47529:SF1">
    <property type="entry name" value="PERIPLASMIC CHAPERONE PPID"/>
    <property type="match status" value="1"/>
</dbReference>
<evidence type="ECO:0000256" key="10">
    <source>
        <dbReference type="ARBA" id="ARBA00031484"/>
    </source>
</evidence>
<sequence length="644" mass="68274">MISVFRKFLSSKIGIAVALAFLALIAFAFAAMDVSSSGTFGGVAGGNRVAVVGGEKIDSSELSTSATSALDSARQQNPLISMPAFLQQGGLEEVLDQLIDRSAIAGFARKYGLRAGDNLVNSEIIAIPAFRGADGNFDEQAYRQALSTQGLTDSLVRNDLAGSLLAKQVLVPASFGAVMPDKLVSRYAVLLKENRQGSIGLIPSLAFAPEAGPTNNQLQAFYTANRGDYIRPERRVLRYATFDVSAIGEAAEPTQAEIAARYERDRQNYAASEARSFSQLIVPTQQAANAIRARVQGGGSLETAASEAGLAVAKLGPLARPAMAAQTSSAVAEAAFAAGQGTLAAPARSGLGWHVIRVDNVERTAGRGLAQATPEITETLRAEKRRLALSDLTADIEERLESGEALAEVARELELEVQTTKPLLGTGQVYGSENEGAPPVLAPALKTAFAMEEGEPQLAEVERGETFLMFEVSNITPSAAAPLSEIRDAVVQAWRQAEGSKAAKAAADRVLKRLAGGATLAQAMSQEERQLPPVDAIAMSREELSARGRQVPAPLALLFSMAEGTSKKLEGPQNAGWFVVDLDDIEPGTIAKDDPEFQQTKQELGQLIAREYADQLRVAMREELGVERNAAAIDAVRKQLSGEN</sequence>
<evidence type="ECO:0000256" key="8">
    <source>
        <dbReference type="ARBA" id="ARBA00023186"/>
    </source>
</evidence>
<keyword evidence="14 17" id="KW-0413">Isomerase</keyword>
<keyword evidence="18" id="KW-1185">Reference proteome</keyword>
<dbReference type="PANTHER" id="PTHR47529">
    <property type="entry name" value="PEPTIDYL-PROLYL CIS-TRANS ISOMERASE D"/>
    <property type="match status" value="1"/>
</dbReference>
<evidence type="ECO:0000259" key="16">
    <source>
        <dbReference type="PROSITE" id="PS50198"/>
    </source>
</evidence>
<dbReference type="Pfam" id="PF13145">
    <property type="entry name" value="Rotamase_2"/>
    <property type="match status" value="1"/>
</dbReference>
<evidence type="ECO:0000256" key="9">
    <source>
        <dbReference type="ARBA" id="ARBA00030642"/>
    </source>
</evidence>
<proteinExistence type="inferred from homology"/>
<evidence type="ECO:0000256" key="6">
    <source>
        <dbReference type="ARBA" id="ARBA00022989"/>
    </source>
</evidence>
<dbReference type="InterPro" id="IPR052029">
    <property type="entry name" value="PpiD_chaperone"/>
</dbReference>
<keyword evidence="7" id="KW-0472">Membrane</keyword>
<evidence type="ECO:0000256" key="1">
    <source>
        <dbReference type="ARBA" id="ARBA00004382"/>
    </source>
</evidence>
<comment type="caution">
    <text evidence="17">The sequence shown here is derived from an EMBL/GenBank/DDBJ whole genome shotgun (WGS) entry which is preliminary data.</text>
</comment>
<evidence type="ECO:0000256" key="12">
    <source>
        <dbReference type="ARBA" id="ARBA00040743"/>
    </source>
</evidence>
<dbReference type="PROSITE" id="PS50198">
    <property type="entry name" value="PPIC_PPIASE_2"/>
    <property type="match status" value="1"/>
</dbReference>
<dbReference type="RefSeq" id="WP_160755144.1">
    <property type="nucleotide sequence ID" value="NZ_WTYL01000001.1"/>
</dbReference>
<dbReference type="GO" id="GO:0005886">
    <property type="term" value="C:plasma membrane"/>
    <property type="evidence" value="ECO:0007669"/>
    <property type="project" value="UniProtKB-SubCell"/>
</dbReference>
<dbReference type="InterPro" id="IPR046357">
    <property type="entry name" value="PPIase_dom_sf"/>
</dbReference>
<dbReference type="EMBL" id="WTYL01000001">
    <property type="protein sequence ID" value="MXP43553.1"/>
    <property type="molecule type" value="Genomic_DNA"/>
</dbReference>
<dbReference type="Gene3D" id="3.10.50.40">
    <property type="match status" value="1"/>
</dbReference>
<name>A0A845AVH8_9SPHN</name>
<dbReference type="OrthoDB" id="9768393at2"/>
<dbReference type="Pfam" id="PF13624">
    <property type="entry name" value="SurA_N_3"/>
    <property type="match status" value="1"/>
</dbReference>
<dbReference type="AlphaFoldDB" id="A0A845AVH8"/>
<dbReference type="SUPFAM" id="SSF54534">
    <property type="entry name" value="FKBP-like"/>
    <property type="match status" value="1"/>
</dbReference>
<evidence type="ECO:0000313" key="18">
    <source>
        <dbReference type="Proteomes" id="UP000431922"/>
    </source>
</evidence>
<gene>
    <name evidence="17" type="ORF">GRI65_03660</name>
</gene>
<dbReference type="Gene3D" id="1.10.4030.10">
    <property type="entry name" value="Porin chaperone SurA, peptide-binding domain"/>
    <property type="match status" value="1"/>
</dbReference>
<dbReference type="SUPFAM" id="SSF109998">
    <property type="entry name" value="Triger factor/SurA peptide-binding domain-like"/>
    <property type="match status" value="1"/>
</dbReference>
<keyword evidence="15" id="KW-0732">Signal</keyword>
<organism evidence="17 18">
    <name type="scientific">Allopontixanthobacter sediminis</name>
    <dbReference type="NCBI Taxonomy" id="1689985"/>
    <lineage>
        <taxon>Bacteria</taxon>
        <taxon>Pseudomonadati</taxon>
        <taxon>Pseudomonadota</taxon>
        <taxon>Alphaproteobacteria</taxon>
        <taxon>Sphingomonadales</taxon>
        <taxon>Erythrobacteraceae</taxon>
        <taxon>Allopontixanthobacter</taxon>
    </lineage>
</organism>
<evidence type="ECO:0000256" key="7">
    <source>
        <dbReference type="ARBA" id="ARBA00023136"/>
    </source>
</evidence>
<dbReference type="GO" id="GO:0003755">
    <property type="term" value="F:peptidyl-prolyl cis-trans isomerase activity"/>
    <property type="evidence" value="ECO:0007669"/>
    <property type="project" value="UniProtKB-KW"/>
</dbReference>
<protein>
    <recommendedName>
        <fullName evidence="2">Parvulin-like PPIase</fullName>
    </recommendedName>
    <alternativeName>
        <fullName evidence="9">Peptidyl-prolyl cis-trans isomerase plp</fullName>
    </alternativeName>
    <alternativeName>
        <fullName evidence="12">Periplasmic chaperone PpiD</fullName>
    </alternativeName>
    <alternativeName>
        <fullName evidence="13">Periplasmic folding chaperone</fullName>
    </alternativeName>
    <alternativeName>
        <fullName evidence="10">Rotamase plp</fullName>
    </alternativeName>
</protein>
<evidence type="ECO:0000256" key="5">
    <source>
        <dbReference type="ARBA" id="ARBA00022692"/>
    </source>
</evidence>
<evidence type="ECO:0000256" key="3">
    <source>
        <dbReference type="ARBA" id="ARBA00022475"/>
    </source>
</evidence>
<keyword evidence="14" id="KW-0697">Rotamase</keyword>
<dbReference type="InterPro" id="IPR000297">
    <property type="entry name" value="PPIase_PpiC"/>
</dbReference>
<evidence type="ECO:0000256" key="13">
    <source>
        <dbReference type="ARBA" id="ARBA00042775"/>
    </source>
</evidence>
<evidence type="ECO:0000256" key="4">
    <source>
        <dbReference type="ARBA" id="ARBA00022519"/>
    </source>
</evidence>
<keyword evidence="8" id="KW-0143">Chaperone</keyword>
<evidence type="ECO:0000256" key="15">
    <source>
        <dbReference type="SAM" id="SignalP"/>
    </source>
</evidence>
<feature type="chain" id="PRO_5032760401" description="Parvulin-like PPIase" evidence="15">
    <location>
        <begin position="31"/>
        <end position="644"/>
    </location>
</feature>
<reference evidence="17 18" key="1">
    <citation type="submission" date="2019-12" db="EMBL/GenBank/DDBJ databases">
        <title>Genomic-based taxomic classification of the family Erythrobacteraceae.</title>
        <authorList>
            <person name="Xu L."/>
        </authorList>
    </citation>
    <scope>NUCLEOTIDE SEQUENCE [LARGE SCALE GENOMIC DNA]</scope>
    <source>
        <strain evidence="17 18">KCTC 42453</strain>
    </source>
</reference>
<comment type="subcellular location">
    <subcellularLocation>
        <location evidence="1">Cell inner membrane</location>
        <topology evidence="1">Single-pass type II membrane protein</topology>
        <orientation evidence="1">Periplasmic side</orientation>
    </subcellularLocation>
</comment>
<dbReference type="InterPro" id="IPR027304">
    <property type="entry name" value="Trigger_fact/SurA_dom_sf"/>
</dbReference>
<accession>A0A845AVH8</accession>
<evidence type="ECO:0000256" key="14">
    <source>
        <dbReference type="PROSITE-ProRule" id="PRU00278"/>
    </source>
</evidence>
<evidence type="ECO:0000256" key="2">
    <source>
        <dbReference type="ARBA" id="ARBA00018370"/>
    </source>
</evidence>
<dbReference type="Proteomes" id="UP000431922">
    <property type="component" value="Unassembled WGS sequence"/>
</dbReference>
<feature type="signal peptide" evidence="15">
    <location>
        <begin position="1"/>
        <end position="30"/>
    </location>
</feature>
<feature type="domain" description="PpiC" evidence="16">
    <location>
        <begin position="232"/>
        <end position="360"/>
    </location>
</feature>
<comment type="similarity">
    <text evidence="11">Belongs to the PpiD chaperone family.</text>
</comment>
<keyword evidence="5" id="KW-0812">Transmembrane</keyword>
<evidence type="ECO:0000256" key="11">
    <source>
        <dbReference type="ARBA" id="ARBA00038408"/>
    </source>
</evidence>
<evidence type="ECO:0000313" key="17">
    <source>
        <dbReference type="EMBL" id="MXP43553.1"/>
    </source>
</evidence>